<dbReference type="Proteomes" id="UP000011021">
    <property type="component" value="Unassembled WGS sequence"/>
</dbReference>
<dbReference type="EMBL" id="AEQP01000004">
    <property type="protein sequence ID" value="EFV95189.1"/>
    <property type="molecule type" value="Genomic_DNA"/>
</dbReference>
<feature type="transmembrane region" description="Helical" evidence="5">
    <location>
        <begin position="21"/>
        <end position="45"/>
    </location>
</feature>
<reference evidence="7 8" key="1">
    <citation type="submission" date="2010-12" db="EMBL/GenBank/DDBJ databases">
        <authorList>
            <person name="Muzny D."/>
            <person name="Qin X."/>
            <person name="Deng J."/>
            <person name="Jiang H."/>
            <person name="Liu Y."/>
            <person name="Qu J."/>
            <person name="Song X.-Z."/>
            <person name="Zhang L."/>
            <person name="Thornton R."/>
            <person name="Coyle M."/>
            <person name="Francisco L."/>
            <person name="Jackson L."/>
            <person name="Javaid M."/>
            <person name="Korchina V."/>
            <person name="Kovar C."/>
            <person name="Mata R."/>
            <person name="Mathew T."/>
            <person name="Ngo R."/>
            <person name="Nguyen L."/>
            <person name="Nguyen N."/>
            <person name="Okwuonu G."/>
            <person name="Ongeri F."/>
            <person name="Pham C."/>
            <person name="Simmons D."/>
            <person name="Wilczek-Boney K."/>
            <person name="Hale W."/>
            <person name="Jakkamsetti A."/>
            <person name="Pham P."/>
            <person name="Ruth R."/>
            <person name="San Lucas F."/>
            <person name="Warren J."/>
            <person name="Zhang J."/>
            <person name="Zhao Z."/>
            <person name="Zhou C."/>
            <person name="Zhu D."/>
            <person name="Lee S."/>
            <person name="Bess C."/>
            <person name="Blankenburg K."/>
            <person name="Forbes L."/>
            <person name="Fu Q."/>
            <person name="Gubbala S."/>
            <person name="Hirani K."/>
            <person name="Jayaseelan J.C."/>
            <person name="Lara F."/>
            <person name="Munidasa M."/>
            <person name="Palculict T."/>
            <person name="Patil S."/>
            <person name="Pu L.-L."/>
            <person name="Saada N."/>
            <person name="Tang L."/>
            <person name="Weissenberger G."/>
            <person name="Zhu Y."/>
            <person name="Hemphill L."/>
            <person name="Shang Y."/>
            <person name="Youmans B."/>
            <person name="Ayvaz T."/>
            <person name="Ross M."/>
            <person name="Santibanez J."/>
            <person name="Aqrawi P."/>
            <person name="Gross S."/>
            <person name="Joshi V."/>
            <person name="Fowler G."/>
            <person name="Nazareth L."/>
            <person name="Reid J."/>
            <person name="Worley K."/>
            <person name="Petrosino J."/>
            <person name="Highlander S."/>
            <person name="Gibbs R."/>
        </authorList>
    </citation>
    <scope>NUCLEOTIDE SEQUENCE [LARGE SCALE GENOMIC DNA]</scope>
    <source>
        <strain evidence="7 8">ATCC 51599</strain>
    </source>
</reference>
<dbReference type="AlphaFoldDB" id="E7RWT5"/>
<dbReference type="eggNOG" id="COG3339">
    <property type="taxonomic scope" value="Bacteria"/>
</dbReference>
<evidence type="ECO:0000313" key="7">
    <source>
        <dbReference type="EMBL" id="EFV95189.1"/>
    </source>
</evidence>
<keyword evidence="4 5" id="KW-0472">Membrane</keyword>
<proteinExistence type="predicted"/>
<sequence length="108" mass="12335">MMWLLRIRRLLRATGREAMMLWYALLNPATPMAIRLGIVATGLYLFSPLDIIPDFMVLFGMADDLAVLLLAIPFLVNRLPAHVQQEAAWRADNSWLGRWLRRAGTATR</sequence>
<dbReference type="HOGENOM" id="CLU_139031_1_1_4"/>
<accession>E7RWT5</accession>
<name>E7RWT5_9BURK</name>
<evidence type="ECO:0000259" key="6">
    <source>
        <dbReference type="Pfam" id="PF06803"/>
    </source>
</evidence>
<evidence type="ECO:0000256" key="3">
    <source>
        <dbReference type="ARBA" id="ARBA00022989"/>
    </source>
</evidence>
<comment type="caution">
    <text evidence="7">The sequence shown here is derived from an EMBL/GenBank/DDBJ whole genome shotgun (WGS) entry which is preliminary data.</text>
</comment>
<feature type="transmembrane region" description="Helical" evidence="5">
    <location>
        <begin position="51"/>
        <end position="76"/>
    </location>
</feature>
<gene>
    <name evidence="7" type="ORF">HMPREF0551_1147</name>
</gene>
<keyword evidence="3 5" id="KW-1133">Transmembrane helix</keyword>
<comment type="subcellular location">
    <subcellularLocation>
        <location evidence="1">Endomembrane system</location>
        <topology evidence="1">Multi-pass membrane protein</topology>
    </subcellularLocation>
</comment>
<keyword evidence="2 5" id="KW-0812">Transmembrane</keyword>
<evidence type="ECO:0000256" key="4">
    <source>
        <dbReference type="ARBA" id="ARBA00023136"/>
    </source>
</evidence>
<evidence type="ECO:0000256" key="2">
    <source>
        <dbReference type="ARBA" id="ARBA00022692"/>
    </source>
</evidence>
<protein>
    <recommendedName>
        <fullName evidence="6">DUF1232 domain-containing protein</fullName>
    </recommendedName>
</protein>
<dbReference type="InterPro" id="IPR010652">
    <property type="entry name" value="DUF1232"/>
</dbReference>
<dbReference type="GO" id="GO:0012505">
    <property type="term" value="C:endomembrane system"/>
    <property type="evidence" value="ECO:0007669"/>
    <property type="project" value="UniProtKB-SubCell"/>
</dbReference>
<evidence type="ECO:0000313" key="8">
    <source>
        <dbReference type="Proteomes" id="UP000011021"/>
    </source>
</evidence>
<feature type="domain" description="DUF1232" evidence="6">
    <location>
        <begin position="35"/>
        <end position="70"/>
    </location>
</feature>
<evidence type="ECO:0000256" key="5">
    <source>
        <dbReference type="SAM" id="Phobius"/>
    </source>
</evidence>
<dbReference type="RefSeq" id="WP_005673386.1">
    <property type="nucleotide sequence ID" value="NZ_CP146288.1"/>
</dbReference>
<dbReference type="Pfam" id="PF06803">
    <property type="entry name" value="DUF1232"/>
    <property type="match status" value="1"/>
</dbReference>
<keyword evidence="8" id="KW-1185">Reference proteome</keyword>
<organism evidence="7 8">
    <name type="scientific">Lautropia mirabilis ATCC 51599</name>
    <dbReference type="NCBI Taxonomy" id="887898"/>
    <lineage>
        <taxon>Bacteria</taxon>
        <taxon>Pseudomonadati</taxon>
        <taxon>Pseudomonadota</taxon>
        <taxon>Betaproteobacteria</taxon>
        <taxon>Burkholderiales</taxon>
        <taxon>Burkholderiaceae</taxon>
        <taxon>Lautropia</taxon>
    </lineage>
</organism>
<evidence type="ECO:0000256" key="1">
    <source>
        <dbReference type="ARBA" id="ARBA00004127"/>
    </source>
</evidence>